<dbReference type="CDD" id="cd00776">
    <property type="entry name" value="AsxRS_core"/>
    <property type="match status" value="1"/>
</dbReference>
<dbReference type="GO" id="GO:0004815">
    <property type="term" value="F:aspartate-tRNA ligase activity"/>
    <property type="evidence" value="ECO:0007669"/>
    <property type="project" value="UniProtKB-EC"/>
</dbReference>
<dbReference type="NCBIfam" id="NF003483">
    <property type="entry name" value="PRK05159.1"/>
    <property type="match status" value="1"/>
</dbReference>
<dbReference type="GO" id="GO:0005829">
    <property type="term" value="C:cytosol"/>
    <property type="evidence" value="ECO:0007669"/>
    <property type="project" value="TreeGrafter"/>
</dbReference>
<dbReference type="SUPFAM" id="SSF50249">
    <property type="entry name" value="Nucleic acid-binding proteins"/>
    <property type="match status" value="1"/>
</dbReference>
<dbReference type="Proteomes" id="UP001146120">
    <property type="component" value="Unassembled WGS sequence"/>
</dbReference>
<evidence type="ECO:0000256" key="1">
    <source>
        <dbReference type="ARBA" id="ARBA00004496"/>
    </source>
</evidence>
<dbReference type="GO" id="GO:0006422">
    <property type="term" value="P:aspartyl-tRNA aminoacylation"/>
    <property type="evidence" value="ECO:0007669"/>
    <property type="project" value="InterPro"/>
</dbReference>
<keyword evidence="13" id="KW-1185">Reference proteome</keyword>
<dbReference type="PANTHER" id="PTHR43450:SF1">
    <property type="entry name" value="ASPARTATE--TRNA LIGASE, CYTOPLASMIC"/>
    <property type="match status" value="1"/>
</dbReference>
<evidence type="ECO:0000256" key="10">
    <source>
        <dbReference type="ARBA" id="ARBA00047904"/>
    </source>
</evidence>
<evidence type="ECO:0000313" key="12">
    <source>
        <dbReference type="EMBL" id="DAZ93209.1"/>
    </source>
</evidence>
<feature type="domain" description="Aminoacyl-transfer RNA synthetases class-II family profile" evidence="11">
    <location>
        <begin position="210"/>
        <end position="516"/>
    </location>
</feature>
<evidence type="ECO:0000256" key="6">
    <source>
        <dbReference type="ARBA" id="ARBA00022741"/>
    </source>
</evidence>
<dbReference type="PROSITE" id="PS50862">
    <property type="entry name" value="AA_TRNA_LIGASE_II"/>
    <property type="match status" value="1"/>
</dbReference>
<dbReference type="EC" id="6.1.1.12" evidence="3"/>
<dbReference type="NCBIfam" id="TIGR00458">
    <property type="entry name" value="aspS_nondisc"/>
    <property type="match status" value="1"/>
</dbReference>
<dbReference type="InterPro" id="IPR004364">
    <property type="entry name" value="Aa-tRNA-synt_II"/>
</dbReference>
<evidence type="ECO:0000256" key="2">
    <source>
        <dbReference type="ARBA" id="ARBA00005312"/>
    </source>
</evidence>
<evidence type="ECO:0000256" key="5">
    <source>
        <dbReference type="ARBA" id="ARBA00022598"/>
    </source>
</evidence>
<dbReference type="GO" id="GO:0005524">
    <property type="term" value="F:ATP binding"/>
    <property type="evidence" value="ECO:0007669"/>
    <property type="project" value="UniProtKB-KW"/>
</dbReference>
<comment type="catalytic activity">
    <reaction evidence="10">
        <text>tRNA(Asp) + L-aspartate + ATP = L-aspartyl-tRNA(Asp) + AMP + diphosphate</text>
        <dbReference type="Rhea" id="RHEA:19649"/>
        <dbReference type="Rhea" id="RHEA-COMP:9660"/>
        <dbReference type="Rhea" id="RHEA-COMP:9678"/>
        <dbReference type="ChEBI" id="CHEBI:29991"/>
        <dbReference type="ChEBI" id="CHEBI:30616"/>
        <dbReference type="ChEBI" id="CHEBI:33019"/>
        <dbReference type="ChEBI" id="CHEBI:78442"/>
        <dbReference type="ChEBI" id="CHEBI:78516"/>
        <dbReference type="ChEBI" id="CHEBI:456215"/>
        <dbReference type="EC" id="6.1.1.12"/>
    </reaction>
</comment>
<reference evidence="12" key="1">
    <citation type="submission" date="2022-11" db="EMBL/GenBank/DDBJ databases">
        <authorList>
            <person name="Morgan W.R."/>
            <person name="Tartar A."/>
        </authorList>
    </citation>
    <scope>NUCLEOTIDE SEQUENCE</scope>
    <source>
        <strain evidence="12">ARSEF 373</strain>
    </source>
</reference>
<comment type="subcellular location">
    <subcellularLocation>
        <location evidence="1">Cytoplasm</location>
    </subcellularLocation>
</comment>
<reference evidence="12" key="2">
    <citation type="journal article" date="2023" name="Microbiol Resour">
        <title>Decontamination and Annotation of the Draft Genome Sequence of the Oomycete Lagenidium giganteum ARSEF 373.</title>
        <authorList>
            <person name="Morgan W.R."/>
            <person name="Tartar A."/>
        </authorList>
    </citation>
    <scope>NUCLEOTIDE SEQUENCE</scope>
    <source>
        <strain evidence="12">ARSEF 373</strain>
    </source>
</reference>
<keyword evidence="8" id="KW-0648">Protein biosynthesis</keyword>
<dbReference type="GO" id="GO:0003723">
    <property type="term" value="F:RNA binding"/>
    <property type="evidence" value="ECO:0007669"/>
    <property type="project" value="TreeGrafter"/>
</dbReference>
<keyword evidence="9" id="KW-0030">Aminoacyl-tRNA synthetase</keyword>
<evidence type="ECO:0000256" key="3">
    <source>
        <dbReference type="ARBA" id="ARBA00012841"/>
    </source>
</evidence>
<dbReference type="Gene3D" id="3.30.930.10">
    <property type="entry name" value="Bira Bifunctional Protein, Domain 2"/>
    <property type="match status" value="1"/>
</dbReference>
<evidence type="ECO:0000256" key="8">
    <source>
        <dbReference type="ARBA" id="ARBA00022917"/>
    </source>
</evidence>
<dbReference type="CDD" id="cd04320">
    <property type="entry name" value="AspRS_cyto_N"/>
    <property type="match status" value="1"/>
</dbReference>
<dbReference type="Gene3D" id="2.40.50.140">
    <property type="entry name" value="Nucleic acid-binding proteins"/>
    <property type="match status" value="1"/>
</dbReference>
<proteinExistence type="inferred from homology"/>
<dbReference type="Pfam" id="PF00152">
    <property type="entry name" value="tRNA-synt_2"/>
    <property type="match status" value="1"/>
</dbReference>
<keyword evidence="7" id="KW-0067">ATP-binding</keyword>
<dbReference type="EMBL" id="DAKRPA010000335">
    <property type="protein sequence ID" value="DAZ93209.1"/>
    <property type="molecule type" value="Genomic_DNA"/>
</dbReference>
<dbReference type="PRINTS" id="PR01042">
    <property type="entry name" value="TRNASYNTHASP"/>
</dbReference>
<keyword evidence="6" id="KW-0547">Nucleotide-binding</keyword>
<keyword evidence="5" id="KW-0436">Ligase</keyword>
<dbReference type="FunFam" id="3.30.930.10:FF:000013">
    <property type="entry name" value="Aspartate--tRNA ligase, cytoplasmic"/>
    <property type="match status" value="1"/>
</dbReference>
<dbReference type="InterPro" id="IPR045864">
    <property type="entry name" value="aa-tRNA-synth_II/BPL/LPL"/>
</dbReference>
<dbReference type="InterPro" id="IPR012340">
    <property type="entry name" value="NA-bd_OB-fold"/>
</dbReference>
<organism evidence="12 13">
    <name type="scientific">Lagenidium giganteum</name>
    <dbReference type="NCBI Taxonomy" id="4803"/>
    <lineage>
        <taxon>Eukaryota</taxon>
        <taxon>Sar</taxon>
        <taxon>Stramenopiles</taxon>
        <taxon>Oomycota</taxon>
        <taxon>Peronosporomycetes</taxon>
        <taxon>Pythiales</taxon>
        <taxon>Pythiaceae</taxon>
    </lineage>
</organism>
<gene>
    <name evidence="12" type="ORF">N0F65_001561</name>
</gene>
<comment type="similarity">
    <text evidence="2">Belongs to the class-II aminoacyl-tRNA synthetase family. Type 2 subfamily.</text>
</comment>
<name>A0AAV2YKI9_9STRA</name>
<evidence type="ECO:0000256" key="9">
    <source>
        <dbReference type="ARBA" id="ARBA00023146"/>
    </source>
</evidence>
<dbReference type="SUPFAM" id="SSF55681">
    <property type="entry name" value="Class II aaRS and biotin synthetases"/>
    <property type="match status" value="1"/>
</dbReference>
<accession>A0AAV2YKI9</accession>
<evidence type="ECO:0000259" key="11">
    <source>
        <dbReference type="PROSITE" id="PS50862"/>
    </source>
</evidence>
<protein>
    <recommendedName>
        <fullName evidence="3">aspartate--tRNA ligase</fullName>
        <ecNumber evidence="3">6.1.1.12</ecNumber>
    </recommendedName>
</protein>
<dbReference type="AlphaFoldDB" id="A0AAV2YKI9"/>
<sequence length="516" mass="58305">MAEQAPPPAPTEKKLTKKELRILERQKAAAAAAEPKLNDQYGELPLIQSQDKTGKDLTNVKAINPELNGQSFWVRGHLQNVRAKSKIAFLLLRQGIHTIQAILHESDDIPRPMIKFSSSVPKESVVDVFVTVSLPDQPVLSTTQKDVELNVHKLFVVSKALPELPFQIEDAARPDALVKAKDSTFVDVGIDTRLNTRVLDLRTPANQAIMRIQAGVGRLFREFLESRNFVEIHTPKLIGGASESGSNCFTLKYFDQDACLAQSPQLYKQMACACSGLERVYEIGPVFRAENSNTHRHMCEFTGLDFEMTIKEHYHEVLDVFSDLFIYIFDNLAERYADELAVINEQHPFEPLKYQKPSLVISFEEGVKMLKEAGAQQELLEDLNTENERLLGKLVREKYNTDFYILDKFPLAVRPFYTMPDPKDNRWSNSYDLMIRGEEIVSGAQRVHDAKLLEERIQSMDIPTAGLKAYIDAFKFGALPHGGGGIGLERVVMLYLGLGNIRKASMFPRDPKRLFP</sequence>
<dbReference type="InterPro" id="IPR004523">
    <property type="entry name" value="Asp-tRNA_synthase_2"/>
</dbReference>
<evidence type="ECO:0000313" key="13">
    <source>
        <dbReference type="Proteomes" id="UP001146120"/>
    </source>
</evidence>
<dbReference type="InterPro" id="IPR002312">
    <property type="entry name" value="Asp/Asn-tRNA-synth_IIb"/>
</dbReference>
<keyword evidence="4" id="KW-0963">Cytoplasm</keyword>
<dbReference type="PANTHER" id="PTHR43450">
    <property type="entry name" value="ASPARTYL-TRNA SYNTHETASE"/>
    <property type="match status" value="1"/>
</dbReference>
<dbReference type="GO" id="GO:0017101">
    <property type="term" value="C:aminoacyl-tRNA synthetase multienzyme complex"/>
    <property type="evidence" value="ECO:0007669"/>
    <property type="project" value="TreeGrafter"/>
</dbReference>
<dbReference type="HAMAP" id="MF_02075">
    <property type="entry name" value="Asp_tRNA_synth_type2"/>
    <property type="match status" value="1"/>
</dbReference>
<comment type="caution">
    <text evidence="12">The sequence shown here is derived from an EMBL/GenBank/DDBJ whole genome shotgun (WGS) entry which is preliminary data.</text>
</comment>
<evidence type="ECO:0000256" key="4">
    <source>
        <dbReference type="ARBA" id="ARBA00022490"/>
    </source>
</evidence>
<evidence type="ECO:0000256" key="7">
    <source>
        <dbReference type="ARBA" id="ARBA00022840"/>
    </source>
</evidence>
<dbReference type="InterPro" id="IPR006195">
    <property type="entry name" value="aa-tRNA-synth_II"/>
</dbReference>